<evidence type="ECO:0000256" key="7">
    <source>
        <dbReference type="ARBA" id="ARBA00023173"/>
    </source>
</evidence>
<feature type="transmembrane region" description="Helical" evidence="10">
    <location>
        <begin position="136"/>
        <end position="159"/>
    </location>
</feature>
<dbReference type="InterPro" id="IPR050368">
    <property type="entry name" value="ClC-type_chloride_channel"/>
</dbReference>
<evidence type="ECO:0000313" key="11">
    <source>
        <dbReference type="EMBL" id="MFC0199511.1"/>
    </source>
</evidence>
<dbReference type="EMBL" id="JBHLWQ010000043">
    <property type="protein sequence ID" value="MFC0199511.1"/>
    <property type="molecule type" value="Genomic_DNA"/>
</dbReference>
<keyword evidence="9" id="KW-0407">Ion channel</keyword>
<dbReference type="PRINTS" id="PR00762">
    <property type="entry name" value="CLCHANNEL"/>
</dbReference>
<keyword evidence="4 10" id="KW-1133">Transmembrane helix</keyword>
<feature type="transmembrane region" description="Helical" evidence="10">
    <location>
        <begin position="59"/>
        <end position="76"/>
    </location>
</feature>
<dbReference type="InterPro" id="IPR001807">
    <property type="entry name" value="ClC"/>
</dbReference>
<keyword evidence="6 10" id="KW-0472">Membrane</keyword>
<feature type="transmembrane region" description="Helical" evidence="10">
    <location>
        <begin position="216"/>
        <end position="238"/>
    </location>
</feature>
<evidence type="ECO:0000256" key="2">
    <source>
        <dbReference type="ARBA" id="ARBA00022448"/>
    </source>
</evidence>
<keyword evidence="3 10" id="KW-0812">Transmembrane</keyword>
<evidence type="ECO:0000256" key="5">
    <source>
        <dbReference type="ARBA" id="ARBA00023065"/>
    </source>
</evidence>
<dbReference type="PANTHER" id="PTHR43427:SF6">
    <property type="entry name" value="CHLORIDE CHANNEL PROTEIN CLC-E"/>
    <property type="match status" value="1"/>
</dbReference>
<feature type="transmembrane region" description="Helical" evidence="10">
    <location>
        <begin position="96"/>
        <end position="115"/>
    </location>
</feature>
<sequence>MQIGAAIMLTSARIGSLSHARGLILAGAAAGIAAAFNTPLAGIVFAIEEMARNFQTRTNGLVLSTVVIAGVAALAISGSYTYFGEAGLEPHFPRDWLLVGLIGVAGGAFGAAFSRTVLFLTRRVRQWKSASDRRKLLIVAGGAGLAVAALGLFSGGTVFGTSYEEARLAVQGEALPPTFFVTKLLATMASTVSGIPGGIFAPSLSIGAGLGNQMGVMLGGSLGLAAVLGMASYFAGVVQSPMTAFVIVMEMTATQEHALPIMAAALVGFGVSRILSPEPLYHGLARLWVADALKHRRRSQRG</sequence>
<evidence type="ECO:0000313" key="12">
    <source>
        <dbReference type="Proteomes" id="UP001589795"/>
    </source>
</evidence>
<comment type="caution">
    <text evidence="11">The sequence shown here is derived from an EMBL/GenBank/DDBJ whole genome shotgun (WGS) entry which is preliminary data.</text>
</comment>
<keyword evidence="8" id="KW-0868">Chloride</keyword>
<evidence type="ECO:0000256" key="9">
    <source>
        <dbReference type="ARBA" id="ARBA00023303"/>
    </source>
</evidence>
<reference evidence="11 12" key="1">
    <citation type="submission" date="2024-09" db="EMBL/GenBank/DDBJ databases">
        <authorList>
            <person name="Sun Q."/>
            <person name="Mori K."/>
        </authorList>
    </citation>
    <scope>NUCLEOTIDE SEQUENCE [LARGE SCALE GENOMIC DNA]</scope>
    <source>
        <strain evidence="11 12">CCM 7904</strain>
    </source>
</reference>
<dbReference type="InterPro" id="IPR014743">
    <property type="entry name" value="Cl-channel_core"/>
</dbReference>
<evidence type="ECO:0000256" key="10">
    <source>
        <dbReference type="SAM" id="Phobius"/>
    </source>
</evidence>
<keyword evidence="7" id="KW-0869">Chloride channel</keyword>
<feature type="transmembrane region" description="Helical" evidence="10">
    <location>
        <begin position="179"/>
        <end position="204"/>
    </location>
</feature>
<organism evidence="11 12">
    <name type="scientific">Paracoccus rhizosphaerae</name>
    <dbReference type="NCBI Taxonomy" id="1133347"/>
    <lineage>
        <taxon>Bacteria</taxon>
        <taxon>Pseudomonadati</taxon>
        <taxon>Pseudomonadota</taxon>
        <taxon>Alphaproteobacteria</taxon>
        <taxon>Rhodobacterales</taxon>
        <taxon>Paracoccaceae</taxon>
        <taxon>Paracoccus</taxon>
    </lineage>
</organism>
<dbReference type="Pfam" id="PF00654">
    <property type="entry name" value="Voltage_CLC"/>
    <property type="match status" value="1"/>
</dbReference>
<feature type="transmembrane region" description="Helical" evidence="10">
    <location>
        <begin position="23"/>
        <end position="47"/>
    </location>
</feature>
<accession>A0ABV6CHQ4</accession>
<proteinExistence type="predicted"/>
<dbReference type="Proteomes" id="UP001589795">
    <property type="component" value="Unassembled WGS sequence"/>
</dbReference>
<keyword evidence="5" id="KW-0406">Ion transport</keyword>
<gene>
    <name evidence="11" type="ORF">ACFFIZ_04075</name>
</gene>
<evidence type="ECO:0000256" key="4">
    <source>
        <dbReference type="ARBA" id="ARBA00022989"/>
    </source>
</evidence>
<dbReference type="CDD" id="cd01034">
    <property type="entry name" value="EriC_like"/>
    <property type="match status" value="1"/>
</dbReference>
<dbReference type="Gene3D" id="1.10.3080.10">
    <property type="entry name" value="Clc chloride channel"/>
    <property type="match status" value="1"/>
</dbReference>
<protein>
    <submittedName>
        <fullName evidence="11">Chloride channel protein</fullName>
    </submittedName>
</protein>
<name>A0ABV6CHQ4_9RHOB</name>
<dbReference type="RefSeq" id="WP_265505950.1">
    <property type="nucleotide sequence ID" value="NZ_JAOTBE010000006.1"/>
</dbReference>
<dbReference type="SUPFAM" id="SSF81340">
    <property type="entry name" value="Clc chloride channel"/>
    <property type="match status" value="1"/>
</dbReference>
<evidence type="ECO:0000256" key="3">
    <source>
        <dbReference type="ARBA" id="ARBA00022692"/>
    </source>
</evidence>
<evidence type="ECO:0000256" key="1">
    <source>
        <dbReference type="ARBA" id="ARBA00004141"/>
    </source>
</evidence>
<keyword evidence="12" id="KW-1185">Reference proteome</keyword>
<keyword evidence="2" id="KW-0813">Transport</keyword>
<comment type="subcellular location">
    <subcellularLocation>
        <location evidence="1">Membrane</location>
        <topology evidence="1">Multi-pass membrane protein</topology>
    </subcellularLocation>
</comment>
<feature type="transmembrane region" description="Helical" evidence="10">
    <location>
        <begin position="258"/>
        <end position="276"/>
    </location>
</feature>
<dbReference type="PANTHER" id="PTHR43427">
    <property type="entry name" value="CHLORIDE CHANNEL PROTEIN CLC-E"/>
    <property type="match status" value="1"/>
</dbReference>
<evidence type="ECO:0000256" key="8">
    <source>
        <dbReference type="ARBA" id="ARBA00023214"/>
    </source>
</evidence>
<evidence type="ECO:0000256" key="6">
    <source>
        <dbReference type="ARBA" id="ARBA00023136"/>
    </source>
</evidence>